<dbReference type="PROSITE" id="PS01124">
    <property type="entry name" value="HTH_ARAC_FAMILY_2"/>
    <property type="match status" value="1"/>
</dbReference>
<dbReference type="PANTHER" id="PTHR43280:SF29">
    <property type="entry name" value="ARAC-FAMILY TRANSCRIPTIONAL REGULATOR"/>
    <property type="match status" value="1"/>
</dbReference>
<keyword evidence="4" id="KW-0472">Membrane</keyword>
<proteinExistence type="predicted"/>
<dbReference type="InterPro" id="IPR011623">
    <property type="entry name" value="7TMR_DISM_rcpt_extracell_dom1"/>
</dbReference>
<name>A0A2M9ZUT8_9LEPT</name>
<dbReference type="Proteomes" id="UP000231843">
    <property type="component" value="Unassembled WGS sequence"/>
</dbReference>
<reference evidence="6 7" key="1">
    <citation type="submission" date="2017-07" db="EMBL/GenBank/DDBJ databases">
        <title>Leptospira spp. isolated from tropical soils.</title>
        <authorList>
            <person name="Thibeaux R."/>
            <person name="Iraola G."/>
            <person name="Ferres I."/>
            <person name="Bierque E."/>
            <person name="Girault D."/>
            <person name="Soupe-Gilbert M.-E."/>
            <person name="Picardeau M."/>
            <person name="Goarant C."/>
        </authorList>
    </citation>
    <scope>NUCLEOTIDE SEQUENCE [LARGE SCALE GENOMIC DNA]</scope>
    <source>
        <strain evidence="6 7">ES4-C-A1</strain>
    </source>
</reference>
<dbReference type="InterPro" id="IPR018060">
    <property type="entry name" value="HTH_AraC"/>
</dbReference>
<evidence type="ECO:0000256" key="4">
    <source>
        <dbReference type="SAM" id="Phobius"/>
    </source>
</evidence>
<keyword evidence="4" id="KW-1133">Transmembrane helix</keyword>
<dbReference type="OrthoDB" id="313482at2"/>
<feature type="transmembrane region" description="Helical" evidence="4">
    <location>
        <begin position="159"/>
        <end position="178"/>
    </location>
</feature>
<keyword evidence="4" id="KW-0812">Transmembrane</keyword>
<dbReference type="Gene3D" id="1.10.10.60">
    <property type="entry name" value="Homeodomain-like"/>
    <property type="match status" value="1"/>
</dbReference>
<dbReference type="InterPro" id="IPR009057">
    <property type="entry name" value="Homeodomain-like_sf"/>
</dbReference>
<evidence type="ECO:0000259" key="5">
    <source>
        <dbReference type="PROSITE" id="PS01124"/>
    </source>
</evidence>
<dbReference type="PANTHER" id="PTHR43280">
    <property type="entry name" value="ARAC-FAMILY TRANSCRIPTIONAL REGULATOR"/>
    <property type="match status" value="1"/>
</dbReference>
<dbReference type="PROSITE" id="PS00041">
    <property type="entry name" value="HTH_ARAC_FAMILY_1"/>
    <property type="match status" value="1"/>
</dbReference>
<dbReference type="SUPFAM" id="SSF46689">
    <property type="entry name" value="Homeodomain-like"/>
    <property type="match status" value="1"/>
</dbReference>
<evidence type="ECO:0000256" key="1">
    <source>
        <dbReference type="ARBA" id="ARBA00023015"/>
    </source>
</evidence>
<feature type="transmembrane region" description="Helical" evidence="4">
    <location>
        <begin position="230"/>
        <end position="248"/>
    </location>
</feature>
<feature type="domain" description="HTH araC/xylS-type" evidence="5">
    <location>
        <begin position="407"/>
        <end position="513"/>
    </location>
</feature>
<dbReference type="GO" id="GO:0043565">
    <property type="term" value="F:sequence-specific DNA binding"/>
    <property type="evidence" value="ECO:0007669"/>
    <property type="project" value="InterPro"/>
</dbReference>
<feature type="transmembrane region" description="Helical" evidence="4">
    <location>
        <begin position="190"/>
        <end position="210"/>
    </location>
</feature>
<comment type="caution">
    <text evidence="6">The sequence shown here is derived from an EMBL/GenBank/DDBJ whole genome shotgun (WGS) entry which is preliminary data.</text>
</comment>
<dbReference type="RefSeq" id="WP_100769970.1">
    <property type="nucleotide sequence ID" value="NZ_NPEA01000011.1"/>
</dbReference>
<organism evidence="6 7">
    <name type="scientific">Leptospira neocaledonica</name>
    <dbReference type="NCBI Taxonomy" id="2023192"/>
    <lineage>
        <taxon>Bacteria</taxon>
        <taxon>Pseudomonadati</taxon>
        <taxon>Spirochaetota</taxon>
        <taxon>Spirochaetia</taxon>
        <taxon>Leptospirales</taxon>
        <taxon>Leptospiraceae</taxon>
        <taxon>Leptospira</taxon>
    </lineage>
</organism>
<keyword evidence="2" id="KW-0238">DNA-binding</keyword>
<evidence type="ECO:0000313" key="6">
    <source>
        <dbReference type="EMBL" id="PJZ75683.1"/>
    </source>
</evidence>
<dbReference type="EMBL" id="NPEA01000011">
    <property type="protein sequence ID" value="PJZ75683.1"/>
    <property type="molecule type" value="Genomic_DNA"/>
</dbReference>
<evidence type="ECO:0000313" key="7">
    <source>
        <dbReference type="Proteomes" id="UP000231843"/>
    </source>
</evidence>
<sequence length="521" mass="59989">MSRIKVFLIWILILGISTQIYSQGDENKIGHLRILDSDQTHWKQIDDFSVVLDWGFYPEPIDLRFRIGNLPEESKTEFLIFPWSHLDSVQVCDLKNNCLQAGFAHPVNEWLVPGIFPVFPLRKFLENNSEINVRIQSRNYIFSEVRLVSAEELYSISTVYSGIVFSLLALVIVQIAYLINSYIRLRSKWILYQILFSFGMGLTFLFVSGIGSRYVFPGFGFPLSLGKKILIGYLIISGTLWVSHFLKIKQNFKPVWYFYNTVSIITVIMVALSFTKFPRQFVSRSFTVFYLAVTATAIVLSLVATKRKTIQTRWFVASMFSLLVIEILNIISYRAFFSFDGRSFLFFIAFFVPINIFLTSRAVRTRIRELEHEIALRREELRNFKTDKTSSDLSAKKKSTIIGINVEEALARLNKLLDEDKIYLEEELRISDLAAVLGLSVHQVSELLNQVLNISFPDLLKKYRIEEAKRIILNDPSANILDLAFSVGFQSKSSFYDSFKKHTGLTPQEFKKSASPDSSEE</sequence>
<feature type="transmembrane region" description="Helical" evidence="4">
    <location>
        <begin position="343"/>
        <end position="363"/>
    </location>
</feature>
<dbReference type="Pfam" id="PF12833">
    <property type="entry name" value="HTH_18"/>
    <property type="match status" value="1"/>
</dbReference>
<protein>
    <submittedName>
        <fullName evidence="6">AraC family transcriptional regulator</fullName>
    </submittedName>
</protein>
<dbReference type="AlphaFoldDB" id="A0A2M9ZUT8"/>
<evidence type="ECO:0000256" key="2">
    <source>
        <dbReference type="ARBA" id="ARBA00023125"/>
    </source>
</evidence>
<dbReference type="InterPro" id="IPR020449">
    <property type="entry name" value="Tscrpt_reg_AraC-type_HTH"/>
</dbReference>
<feature type="transmembrane region" description="Helical" evidence="4">
    <location>
        <begin position="315"/>
        <end position="337"/>
    </location>
</feature>
<feature type="transmembrane region" description="Helical" evidence="4">
    <location>
        <begin position="255"/>
        <end position="275"/>
    </location>
</feature>
<dbReference type="GO" id="GO:0003700">
    <property type="term" value="F:DNA-binding transcription factor activity"/>
    <property type="evidence" value="ECO:0007669"/>
    <property type="project" value="InterPro"/>
</dbReference>
<gene>
    <name evidence="6" type="ORF">CH365_17790</name>
</gene>
<accession>A0A2M9ZUT8</accession>
<evidence type="ECO:0000256" key="3">
    <source>
        <dbReference type="ARBA" id="ARBA00023163"/>
    </source>
</evidence>
<keyword evidence="1" id="KW-0805">Transcription regulation</keyword>
<keyword evidence="7" id="KW-1185">Reference proteome</keyword>
<feature type="transmembrane region" description="Helical" evidence="4">
    <location>
        <begin position="281"/>
        <end position="303"/>
    </location>
</feature>
<dbReference type="Pfam" id="PF07695">
    <property type="entry name" value="7TMR-DISM_7TM"/>
    <property type="match status" value="1"/>
</dbReference>
<dbReference type="InterPro" id="IPR018062">
    <property type="entry name" value="HTH_AraC-typ_CS"/>
</dbReference>
<dbReference type="SMART" id="SM00342">
    <property type="entry name" value="HTH_ARAC"/>
    <property type="match status" value="1"/>
</dbReference>
<keyword evidence="3" id="KW-0804">Transcription</keyword>
<dbReference type="PRINTS" id="PR00032">
    <property type="entry name" value="HTHARAC"/>
</dbReference>